<organism evidence="1 3">
    <name type="scientific">Medicago truncatula</name>
    <name type="common">Barrel medic</name>
    <name type="synonym">Medicago tribuloides</name>
    <dbReference type="NCBI Taxonomy" id="3880"/>
    <lineage>
        <taxon>Eukaryota</taxon>
        <taxon>Viridiplantae</taxon>
        <taxon>Streptophyta</taxon>
        <taxon>Embryophyta</taxon>
        <taxon>Tracheophyta</taxon>
        <taxon>Spermatophyta</taxon>
        <taxon>Magnoliopsida</taxon>
        <taxon>eudicotyledons</taxon>
        <taxon>Gunneridae</taxon>
        <taxon>Pentapetalae</taxon>
        <taxon>rosids</taxon>
        <taxon>fabids</taxon>
        <taxon>Fabales</taxon>
        <taxon>Fabaceae</taxon>
        <taxon>Papilionoideae</taxon>
        <taxon>50 kb inversion clade</taxon>
        <taxon>NPAAA clade</taxon>
        <taxon>Hologalegina</taxon>
        <taxon>IRL clade</taxon>
        <taxon>Trifolieae</taxon>
        <taxon>Medicago</taxon>
    </lineage>
</organism>
<dbReference type="HOGENOM" id="CLU_2761673_0_0_1"/>
<proteinExistence type="predicted"/>
<dbReference type="EnsemblPlants" id="KEH24609">
    <property type="protein sequence ID" value="KEH24609"/>
    <property type="gene ID" value="MTR_7g116365"/>
</dbReference>
<reference evidence="2" key="3">
    <citation type="submission" date="2015-04" db="UniProtKB">
        <authorList>
            <consortium name="EnsemblPlants"/>
        </authorList>
    </citation>
    <scope>IDENTIFICATION</scope>
    <source>
        <strain evidence="2">cv. Jemalong A17</strain>
    </source>
</reference>
<accession>A0A072U4D8</accession>
<name>A0A072U4D8_MEDTR</name>
<evidence type="ECO:0000313" key="3">
    <source>
        <dbReference type="Proteomes" id="UP000002051"/>
    </source>
</evidence>
<sequence>MNGQRLVHQIIISSEQSTDFSFQSSTCFLNPISEDEHMLIKYTTIVAVSSKKLIDLSWLLQLKRICYKDI</sequence>
<reference evidence="1 3" key="1">
    <citation type="journal article" date="2011" name="Nature">
        <title>The Medicago genome provides insight into the evolution of rhizobial symbioses.</title>
        <authorList>
            <person name="Young N.D."/>
            <person name="Debelle F."/>
            <person name="Oldroyd G.E."/>
            <person name="Geurts R."/>
            <person name="Cannon S.B."/>
            <person name="Udvardi M.K."/>
            <person name="Benedito V.A."/>
            <person name="Mayer K.F."/>
            <person name="Gouzy J."/>
            <person name="Schoof H."/>
            <person name="Van de Peer Y."/>
            <person name="Proost S."/>
            <person name="Cook D.R."/>
            <person name="Meyers B.C."/>
            <person name="Spannagl M."/>
            <person name="Cheung F."/>
            <person name="De Mita S."/>
            <person name="Krishnakumar V."/>
            <person name="Gundlach H."/>
            <person name="Zhou S."/>
            <person name="Mudge J."/>
            <person name="Bharti A.K."/>
            <person name="Murray J.D."/>
            <person name="Naoumkina M.A."/>
            <person name="Rosen B."/>
            <person name="Silverstein K.A."/>
            <person name="Tang H."/>
            <person name="Rombauts S."/>
            <person name="Zhao P.X."/>
            <person name="Zhou P."/>
            <person name="Barbe V."/>
            <person name="Bardou P."/>
            <person name="Bechner M."/>
            <person name="Bellec A."/>
            <person name="Berger A."/>
            <person name="Berges H."/>
            <person name="Bidwell S."/>
            <person name="Bisseling T."/>
            <person name="Choisne N."/>
            <person name="Couloux A."/>
            <person name="Denny R."/>
            <person name="Deshpande S."/>
            <person name="Dai X."/>
            <person name="Doyle J.J."/>
            <person name="Dudez A.M."/>
            <person name="Farmer A.D."/>
            <person name="Fouteau S."/>
            <person name="Franken C."/>
            <person name="Gibelin C."/>
            <person name="Gish J."/>
            <person name="Goldstein S."/>
            <person name="Gonzalez A.J."/>
            <person name="Green P.J."/>
            <person name="Hallab A."/>
            <person name="Hartog M."/>
            <person name="Hua A."/>
            <person name="Humphray S.J."/>
            <person name="Jeong D.H."/>
            <person name="Jing Y."/>
            <person name="Jocker A."/>
            <person name="Kenton S.M."/>
            <person name="Kim D.J."/>
            <person name="Klee K."/>
            <person name="Lai H."/>
            <person name="Lang C."/>
            <person name="Lin S."/>
            <person name="Macmil S.L."/>
            <person name="Magdelenat G."/>
            <person name="Matthews L."/>
            <person name="McCorrison J."/>
            <person name="Monaghan E.L."/>
            <person name="Mun J.H."/>
            <person name="Najar F.Z."/>
            <person name="Nicholson C."/>
            <person name="Noirot C."/>
            <person name="O'Bleness M."/>
            <person name="Paule C.R."/>
            <person name="Poulain J."/>
            <person name="Prion F."/>
            <person name="Qin B."/>
            <person name="Qu C."/>
            <person name="Retzel E.F."/>
            <person name="Riddle C."/>
            <person name="Sallet E."/>
            <person name="Samain S."/>
            <person name="Samson N."/>
            <person name="Sanders I."/>
            <person name="Saurat O."/>
            <person name="Scarpelli C."/>
            <person name="Schiex T."/>
            <person name="Segurens B."/>
            <person name="Severin A.J."/>
            <person name="Sherrier D.J."/>
            <person name="Shi R."/>
            <person name="Sims S."/>
            <person name="Singer S.R."/>
            <person name="Sinharoy S."/>
            <person name="Sterck L."/>
            <person name="Viollet A."/>
            <person name="Wang B.B."/>
            <person name="Wang K."/>
            <person name="Wang M."/>
            <person name="Wang X."/>
            <person name="Warfsmann J."/>
            <person name="Weissenbach J."/>
            <person name="White D.D."/>
            <person name="White J.D."/>
            <person name="Wiley G.B."/>
            <person name="Wincker P."/>
            <person name="Xing Y."/>
            <person name="Yang L."/>
            <person name="Yao Z."/>
            <person name="Ying F."/>
            <person name="Zhai J."/>
            <person name="Zhou L."/>
            <person name="Zuber A."/>
            <person name="Denarie J."/>
            <person name="Dixon R.A."/>
            <person name="May G.D."/>
            <person name="Schwartz D.C."/>
            <person name="Rogers J."/>
            <person name="Quetier F."/>
            <person name="Town C.D."/>
            <person name="Roe B.A."/>
        </authorList>
    </citation>
    <scope>NUCLEOTIDE SEQUENCE [LARGE SCALE GENOMIC DNA]</scope>
    <source>
        <strain evidence="1">A17</strain>
        <strain evidence="2 3">cv. Jemalong A17</strain>
    </source>
</reference>
<gene>
    <name evidence="1" type="ordered locus">MTR_7g116365</name>
</gene>
<evidence type="ECO:0000313" key="1">
    <source>
        <dbReference type="EMBL" id="KEH24609.1"/>
    </source>
</evidence>
<protein>
    <submittedName>
        <fullName evidence="1 2">Uncharacterized protein</fullName>
    </submittedName>
</protein>
<keyword evidence="3" id="KW-1185">Reference proteome</keyword>
<dbReference type="AlphaFoldDB" id="A0A072U4D8"/>
<dbReference type="Proteomes" id="UP000002051">
    <property type="component" value="Unassembled WGS sequence"/>
</dbReference>
<reference evidence="1 3" key="2">
    <citation type="journal article" date="2014" name="BMC Genomics">
        <title>An improved genome release (version Mt4.0) for the model legume Medicago truncatula.</title>
        <authorList>
            <person name="Tang H."/>
            <person name="Krishnakumar V."/>
            <person name="Bidwell S."/>
            <person name="Rosen B."/>
            <person name="Chan A."/>
            <person name="Zhou S."/>
            <person name="Gentzbittel L."/>
            <person name="Childs K.L."/>
            <person name="Yandell M."/>
            <person name="Gundlach H."/>
            <person name="Mayer K.F."/>
            <person name="Schwartz D.C."/>
            <person name="Town C.D."/>
        </authorList>
    </citation>
    <scope>GENOME REANNOTATION</scope>
    <source>
        <strain evidence="1">A17</strain>
        <strain evidence="2 3">cv. Jemalong A17</strain>
    </source>
</reference>
<evidence type="ECO:0000313" key="2">
    <source>
        <dbReference type="EnsemblPlants" id="KEH24609"/>
    </source>
</evidence>
<dbReference type="EMBL" id="CM001223">
    <property type="protein sequence ID" value="KEH24609.1"/>
    <property type="molecule type" value="Genomic_DNA"/>
</dbReference>